<dbReference type="AlphaFoldDB" id="A0A6A6FMM1"/>
<dbReference type="EMBL" id="ML992667">
    <property type="protein sequence ID" value="KAF2214610.1"/>
    <property type="molecule type" value="Genomic_DNA"/>
</dbReference>
<evidence type="ECO:0000256" key="1">
    <source>
        <dbReference type="SAM" id="MobiDB-lite"/>
    </source>
</evidence>
<gene>
    <name evidence="2" type="ORF">CERZMDRAFT_82571</name>
</gene>
<evidence type="ECO:0000313" key="2">
    <source>
        <dbReference type="EMBL" id="KAF2214610.1"/>
    </source>
</evidence>
<protein>
    <submittedName>
        <fullName evidence="2">Uncharacterized protein</fullName>
    </submittedName>
</protein>
<keyword evidence="3" id="KW-1185">Reference proteome</keyword>
<sequence length="132" mass="14097">MYISSSSSSSSSLVGWARLTCAPPSVAAGTAINTRHILSLLRREIGDCCEPETRATDGERRRYGRWLLASQARPGAAAEQQQNTVATEQNRTAKTKWLVRGWIVARAPRAIHSASSSAASSSSSSSSSLQDC</sequence>
<evidence type="ECO:0000313" key="3">
    <source>
        <dbReference type="Proteomes" id="UP000799539"/>
    </source>
</evidence>
<organism evidence="2 3">
    <name type="scientific">Cercospora zeae-maydis SCOH1-5</name>
    <dbReference type="NCBI Taxonomy" id="717836"/>
    <lineage>
        <taxon>Eukaryota</taxon>
        <taxon>Fungi</taxon>
        <taxon>Dikarya</taxon>
        <taxon>Ascomycota</taxon>
        <taxon>Pezizomycotina</taxon>
        <taxon>Dothideomycetes</taxon>
        <taxon>Dothideomycetidae</taxon>
        <taxon>Mycosphaerellales</taxon>
        <taxon>Mycosphaerellaceae</taxon>
        <taxon>Cercospora</taxon>
    </lineage>
</organism>
<proteinExistence type="predicted"/>
<feature type="region of interest" description="Disordered" evidence="1">
    <location>
        <begin position="113"/>
        <end position="132"/>
    </location>
</feature>
<dbReference type="Proteomes" id="UP000799539">
    <property type="component" value="Unassembled WGS sequence"/>
</dbReference>
<reference evidence="2" key="1">
    <citation type="journal article" date="2020" name="Stud. Mycol.">
        <title>101 Dothideomycetes genomes: a test case for predicting lifestyles and emergence of pathogens.</title>
        <authorList>
            <person name="Haridas S."/>
            <person name="Albert R."/>
            <person name="Binder M."/>
            <person name="Bloem J."/>
            <person name="Labutti K."/>
            <person name="Salamov A."/>
            <person name="Andreopoulos B."/>
            <person name="Baker S."/>
            <person name="Barry K."/>
            <person name="Bills G."/>
            <person name="Bluhm B."/>
            <person name="Cannon C."/>
            <person name="Castanera R."/>
            <person name="Culley D."/>
            <person name="Daum C."/>
            <person name="Ezra D."/>
            <person name="Gonzalez J."/>
            <person name="Henrissat B."/>
            <person name="Kuo A."/>
            <person name="Liang C."/>
            <person name="Lipzen A."/>
            <person name="Lutzoni F."/>
            <person name="Magnuson J."/>
            <person name="Mondo S."/>
            <person name="Nolan M."/>
            <person name="Ohm R."/>
            <person name="Pangilinan J."/>
            <person name="Park H.-J."/>
            <person name="Ramirez L."/>
            <person name="Alfaro M."/>
            <person name="Sun H."/>
            <person name="Tritt A."/>
            <person name="Yoshinaga Y."/>
            <person name="Zwiers L.-H."/>
            <person name="Turgeon B."/>
            <person name="Goodwin S."/>
            <person name="Spatafora J."/>
            <person name="Crous P."/>
            <person name="Grigoriev I."/>
        </authorList>
    </citation>
    <scope>NUCLEOTIDE SEQUENCE</scope>
    <source>
        <strain evidence="2">SCOH1-5</strain>
    </source>
</reference>
<name>A0A6A6FMM1_9PEZI</name>
<accession>A0A6A6FMM1</accession>